<dbReference type="PROSITE" id="PS51352">
    <property type="entry name" value="THIOREDOXIN_2"/>
    <property type="match status" value="1"/>
</dbReference>
<gene>
    <name evidence="4" type="ORF">SAMN05216266_11317</name>
</gene>
<dbReference type="PROSITE" id="PS51257">
    <property type="entry name" value="PROKAR_LIPOPROTEIN"/>
    <property type="match status" value="1"/>
</dbReference>
<keyword evidence="4" id="KW-0413">Isomerase</keyword>
<evidence type="ECO:0000256" key="1">
    <source>
        <dbReference type="SAM" id="MobiDB-lite"/>
    </source>
</evidence>
<dbReference type="EMBL" id="FOKG01000013">
    <property type="protein sequence ID" value="SFB47490.1"/>
    <property type="molecule type" value="Genomic_DNA"/>
</dbReference>
<evidence type="ECO:0000259" key="3">
    <source>
        <dbReference type="PROSITE" id="PS51352"/>
    </source>
</evidence>
<keyword evidence="5" id="KW-1185">Reference proteome</keyword>
<dbReference type="SUPFAM" id="SSF52833">
    <property type="entry name" value="Thioredoxin-like"/>
    <property type="match status" value="1"/>
</dbReference>
<organism evidence="4 5">
    <name type="scientific">Amycolatopsis marina</name>
    <dbReference type="NCBI Taxonomy" id="490629"/>
    <lineage>
        <taxon>Bacteria</taxon>
        <taxon>Bacillati</taxon>
        <taxon>Actinomycetota</taxon>
        <taxon>Actinomycetes</taxon>
        <taxon>Pseudonocardiales</taxon>
        <taxon>Pseudonocardiaceae</taxon>
        <taxon>Amycolatopsis</taxon>
    </lineage>
</organism>
<accession>A0A1I1BG66</accession>
<evidence type="ECO:0000256" key="2">
    <source>
        <dbReference type="SAM" id="SignalP"/>
    </source>
</evidence>
<dbReference type="InterPro" id="IPR013766">
    <property type="entry name" value="Thioredoxin_domain"/>
</dbReference>
<sequence>MVGVRSFGSAFSGIALAAAVVMTLAGCGGEPATTDDPAASAPGTTAVTTPAGSAEPAEPSEQPATVAEELNFTATTLDGEPFSGASLAGKPAVLWFWAPWCPNCRAEAPSVAKAADANSVTFVGVAAQDGPDAMRDFVDQYGVGNFQHLEDENADIWRRFGITYQPAYAFVSADGTVDVVKDRLSEEDLNSRVEQLGS</sequence>
<dbReference type="Pfam" id="PF00578">
    <property type="entry name" value="AhpC-TSA"/>
    <property type="match status" value="1"/>
</dbReference>
<dbReference type="InterPro" id="IPR050553">
    <property type="entry name" value="Thioredoxin_ResA/DsbE_sf"/>
</dbReference>
<dbReference type="STRING" id="490629.SAMN05216266_11317"/>
<protein>
    <submittedName>
        <fullName evidence="4">Thiol-disulfide isomerase or thioredoxin</fullName>
    </submittedName>
</protein>
<feature type="region of interest" description="Disordered" evidence="1">
    <location>
        <begin position="32"/>
        <end position="62"/>
    </location>
</feature>
<name>A0A1I1BG66_9PSEU</name>
<dbReference type="PANTHER" id="PTHR42852">
    <property type="entry name" value="THIOL:DISULFIDE INTERCHANGE PROTEIN DSBE"/>
    <property type="match status" value="1"/>
</dbReference>
<dbReference type="AlphaFoldDB" id="A0A1I1BG66"/>
<evidence type="ECO:0000313" key="5">
    <source>
        <dbReference type="Proteomes" id="UP000243799"/>
    </source>
</evidence>
<dbReference type="RefSeq" id="WP_177242713.1">
    <property type="nucleotide sequence ID" value="NZ_FOKG01000013.1"/>
</dbReference>
<dbReference type="GO" id="GO:0016853">
    <property type="term" value="F:isomerase activity"/>
    <property type="evidence" value="ECO:0007669"/>
    <property type="project" value="UniProtKB-KW"/>
</dbReference>
<dbReference type="Proteomes" id="UP000243799">
    <property type="component" value="Unassembled WGS sequence"/>
</dbReference>
<dbReference type="InterPro" id="IPR036249">
    <property type="entry name" value="Thioredoxin-like_sf"/>
</dbReference>
<proteinExistence type="predicted"/>
<feature type="domain" description="Thioredoxin" evidence="3">
    <location>
        <begin position="63"/>
        <end position="198"/>
    </location>
</feature>
<dbReference type="InterPro" id="IPR000866">
    <property type="entry name" value="AhpC/TSA"/>
</dbReference>
<reference evidence="5" key="1">
    <citation type="submission" date="2016-10" db="EMBL/GenBank/DDBJ databases">
        <authorList>
            <person name="Varghese N."/>
            <person name="Submissions S."/>
        </authorList>
    </citation>
    <scope>NUCLEOTIDE SEQUENCE [LARGE SCALE GENOMIC DNA]</scope>
    <source>
        <strain evidence="5">CGMCC 4.3568</strain>
    </source>
</reference>
<dbReference type="Gene3D" id="3.40.30.10">
    <property type="entry name" value="Glutaredoxin"/>
    <property type="match status" value="1"/>
</dbReference>
<evidence type="ECO:0000313" key="4">
    <source>
        <dbReference type="EMBL" id="SFB47490.1"/>
    </source>
</evidence>
<dbReference type="PANTHER" id="PTHR42852:SF17">
    <property type="entry name" value="THIOREDOXIN-LIKE PROTEIN HI_1115"/>
    <property type="match status" value="1"/>
</dbReference>
<feature type="signal peptide" evidence="2">
    <location>
        <begin position="1"/>
        <end position="17"/>
    </location>
</feature>
<feature type="compositionally biased region" description="Low complexity" evidence="1">
    <location>
        <begin position="32"/>
        <end position="54"/>
    </location>
</feature>
<keyword evidence="2" id="KW-0732">Signal</keyword>
<dbReference type="GO" id="GO:0016209">
    <property type="term" value="F:antioxidant activity"/>
    <property type="evidence" value="ECO:0007669"/>
    <property type="project" value="InterPro"/>
</dbReference>
<feature type="chain" id="PRO_5017481061" evidence="2">
    <location>
        <begin position="18"/>
        <end position="198"/>
    </location>
</feature>
<dbReference type="GO" id="GO:0016491">
    <property type="term" value="F:oxidoreductase activity"/>
    <property type="evidence" value="ECO:0007669"/>
    <property type="project" value="InterPro"/>
</dbReference>
<dbReference type="CDD" id="cd03011">
    <property type="entry name" value="TlpA_like_ScsD_MtbDsbE"/>
    <property type="match status" value="1"/>
</dbReference>